<dbReference type="InterPro" id="IPR036291">
    <property type="entry name" value="NAD(P)-bd_dom_sf"/>
</dbReference>
<sequence length="252" mass="28496">MELKNKRIVITGAGSGIGKETMLQVLKYEGVKVLACDLNEKNILIHPNVIPYKCDVSKKENLDKLVKDADKKLGGIDIFYANAGFAYYEVIPNPDWDRIDRIYSTNVFSPLYCLITLNHTRKEPFLFIVTASAMSHLALPGYALYSSTKAAVRSFIDAFRFELKPGNRVMVVYPIATRTQFFDAAGKKVPVPFPSQSPETVAKKVVRGIESNAKEVYPSLLFRFIQVLDRFLFFILPIYQKIEASKLDSLKK</sequence>
<dbReference type="SUPFAM" id="SSF51735">
    <property type="entry name" value="NAD(P)-binding Rossmann-fold domains"/>
    <property type="match status" value="1"/>
</dbReference>
<gene>
    <name evidence="3" type="ORF">CH364_09235</name>
</gene>
<dbReference type="InterPro" id="IPR002347">
    <property type="entry name" value="SDR_fam"/>
</dbReference>
<dbReference type="PANTHER" id="PTHR44196">
    <property type="entry name" value="DEHYDROGENASE/REDUCTASE SDR FAMILY MEMBER 7B"/>
    <property type="match status" value="1"/>
</dbReference>
<dbReference type="RefSeq" id="WP_100743210.1">
    <property type="nucleotide sequence ID" value="NZ_NPDW01000001.1"/>
</dbReference>
<dbReference type="PANTHER" id="PTHR44196:SF1">
    <property type="entry name" value="DEHYDROGENASE_REDUCTASE SDR FAMILY MEMBER 7B"/>
    <property type="match status" value="1"/>
</dbReference>
<organism evidence="3 4">
    <name type="scientific">Leptospira harrisiae</name>
    <dbReference type="NCBI Taxonomy" id="2023189"/>
    <lineage>
        <taxon>Bacteria</taxon>
        <taxon>Pseudomonadati</taxon>
        <taxon>Spirochaetota</taxon>
        <taxon>Spirochaetia</taxon>
        <taxon>Leptospirales</taxon>
        <taxon>Leptospiraceae</taxon>
        <taxon>Leptospira</taxon>
    </lineage>
</organism>
<comment type="similarity">
    <text evidence="1">Belongs to the short-chain dehydrogenases/reductases (SDR) family.</text>
</comment>
<dbReference type="Proteomes" id="UP000232145">
    <property type="component" value="Unassembled WGS sequence"/>
</dbReference>
<reference evidence="3 4" key="1">
    <citation type="submission" date="2017-07" db="EMBL/GenBank/DDBJ databases">
        <title>Leptospira spp. isolated from tropical soils.</title>
        <authorList>
            <person name="Thibeaux R."/>
            <person name="Iraola G."/>
            <person name="Ferres I."/>
            <person name="Bierque E."/>
            <person name="Girault D."/>
            <person name="Soupe-Gilbert M.-E."/>
            <person name="Picardeau M."/>
            <person name="Goarant C."/>
        </authorList>
    </citation>
    <scope>NUCLEOTIDE SEQUENCE [LARGE SCALE GENOMIC DNA]</scope>
    <source>
        <strain evidence="3 4">FH2-B-A1</strain>
    </source>
</reference>
<dbReference type="PROSITE" id="PS00061">
    <property type="entry name" value="ADH_SHORT"/>
    <property type="match status" value="1"/>
</dbReference>
<evidence type="ECO:0000313" key="4">
    <source>
        <dbReference type="Proteomes" id="UP000232145"/>
    </source>
</evidence>
<keyword evidence="4" id="KW-1185">Reference proteome</keyword>
<accession>A0A2N0APV3</accession>
<dbReference type="AlphaFoldDB" id="A0A2N0APV3"/>
<proteinExistence type="inferred from homology"/>
<name>A0A2N0APV3_9LEPT</name>
<keyword evidence="2" id="KW-0560">Oxidoreductase</keyword>
<evidence type="ECO:0000256" key="1">
    <source>
        <dbReference type="ARBA" id="ARBA00006484"/>
    </source>
</evidence>
<evidence type="ECO:0000256" key="2">
    <source>
        <dbReference type="ARBA" id="ARBA00023002"/>
    </source>
</evidence>
<dbReference type="OrthoDB" id="9803333at2"/>
<dbReference type="EMBL" id="NPDX01000001">
    <property type="protein sequence ID" value="PJZ86328.1"/>
    <property type="molecule type" value="Genomic_DNA"/>
</dbReference>
<protein>
    <submittedName>
        <fullName evidence="3">Short-chain dehydrogenase</fullName>
    </submittedName>
</protein>
<dbReference type="Gene3D" id="3.40.50.720">
    <property type="entry name" value="NAD(P)-binding Rossmann-like Domain"/>
    <property type="match status" value="1"/>
</dbReference>
<dbReference type="GO" id="GO:0016020">
    <property type="term" value="C:membrane"/>
    <property type="evidence" value="ECO:0007669"/>
    <property type="project" value="TreeGrafter"/>
</dbReference>
<comment type="caution">
    <text evidence="3">The sequence shown here is derived from an EMBL/GenBank/DDBJ whole genome shotgun (WGS) entry which is preliminary data.</text>
</comment>
<dbReference type="PRINTS" id="PR00081">
    <property type="entry name" value="GDHRDH"/>
</dbReference>
<evidence type="ECO:0000313" key="3">
    <source>
        <dbReference type="EMBL" id="PJZ86328.1"/>
    </source>
</evidence>
<dbReference type="Pfam" id="PF00106">
    <property type="entry name" value="adh_short"/>
    <property type="match status" value="1"/>
</dbReference>
<dbReference type="InterPro" id="IPR020904">
    <property type="entry name" value="Sc_DH/Rdtase_CS"/>
</dbReference>
<dbReference type="GO" id="GO:0016491">
    <property type="term" value="F:oxidoreductase activity"/>
    <property type="evidence" value="ECO:0007669"/>
    <property type="project" value="UniProtKB-KW"/>
</dbReference>